<gene>
    <name evidence="1" type="ORF">JHL16_08325</name>
</gene>
<evidence type="ECO:0000313" key="1">
    <source>
        <dbReference type="EMBL" id="MBK1866355.1"/>
    </source>
</evidence>
<evidence type="ECO:0000313" key="2">
    <source>
        <dbReference type="Proteomes" id="UP000616151"/>
    </source>
</evidence>
<organism evidence="1 2">
    <name type="scientific">Taklimakanibacter albus</name>
    <dbReference type="NCBI Taxonomy" id="2800327"/>
    <lineage>
        <taxon>Bacteria</taxon>
        <taxon>Pseudomonadati</taxon>
        <taxon>Pseudomonadota</taxon>
        <taxon>Alphaproteobacteria</taxon>
        <taxon>Hyphomicrobiales</taxon>
        <taxon>Aestuariivirgaceae</taxon>
        <taxon>Taklimakanibacter</taxon>
    </lineage>
</organism>
<proteinExistence type="predicted"/>
<sequence length="102" mass="10720">MVYRLILASIMVLGFSLPAGADMSENECARRFNACANACAALESDANDGCLGRCLVDNGCEIDDDKSAGNGTPRGTLPGDELPQSSLPGDRLPTSRLPDSRM</sequence>
<comment type="caution">
    <text evidence="1">The sequence shown here is derived from an EMBL/GenBank/DDBJ whole genome shotgun (WGS) entry which is preliminary data.</text>
</comment>
<accession>A0ACC5R175</accession>
<protein>
    <submittedName>
        <fullName evidence="1">Uncharacterized protein</fullName>
    </submittedName>
</protein>
<dbReference type="Proteomes" id="UP000616151">
    <property type="component" value="Unassembled WGS sequence"/>
</dbReference>
<dbReference type="EMBL" id="JAENHL010000006">
    <property type="protein sequence ID" value="MBK1866355.1"/>
    <property type="molecule type" value="Genomic_DNA"/>
</dbReference>
<name>A0ACC5R175_9HYPH</name>
<keyword evidence="2" id="KW-1185">Reference proteome</keyword>
<reference evidence="1" key="1">
    <citation type="submission" date="2021-01" db="EMBL/GenBank/DDBJ databases">
        <authorList>
            <person name="Sun Q."/>
        </authorList>
    </citation>
    <scope>NUCLEOTIDE SEQUENCE</scope>
    <source>
        <strain evidence="1">YIM B02566</strain>
    </source>
</reference>